<dbReference type="GO" id="GO:0005856">
    <property type="term" value="C:cytoskeleton"/>
    <property type="evidence" value="ECO:0007669"/>
    <property type="project" value="UniProtKB-SubCell"/>
</dbReference>
<dbReference type="SUPFAM" id="SSF48065">
    <property type="entry name" value="DBL homology domain (DH-domain)"/>
    <property type="match status" value="1"/>
</dbReference>
<feature type="compositionally biased region" description="Low complexity" evidence="9">
    <location>
        <begin position="137"/>
        <end position="148"/>
    </location>
</feature>
<dbReference type="InterPro" id="IPR051092">
    <property type="entry name" value="FYVE_RhoGEF_PH"/>
</dbReference>
<dbReference type="Pfam" id="PF00169">
    <property type="entry name" value="PH"/>
    <property type="match status" value="1"/>
</dbReference>
<dbReference type="Pfam" id="PF01363">
    <property type="entry name" value="FYVE"/>
    <property type="match status" value="1"/>
</dbReference>
<comment type="caution">
    <text evidence="13">The sequence shown here is derived from an EMBL/GenBank/DDBJ whole genome shotgun (WGS) entry which is preliminary data.</text>
</comment>
<dbReference type="SUPFAM" id="SSF57903">
    <property type="entry name" value="FYVE/PHD zinc finger"/>
    <property type="match status" value="1"/>
</dbReference>
<dbReference type="SUPFAM" id="SSF50729">
    <property type="entry name" value="PH domain-like"/>
    <property type="match status" value="1"/>
</dbReference>
<dbReference type="InterPro" id="IPR035899">
    <property type="entry name" value="DBL_dom_sf"/>
</dbReference>
<dbReference type="SMART" id="SM00064">
    <property type="entry name" value="FYVE"/>
    <property type="match status" value="1"/>
</dbReference>
<organism evidence="13 14">
    <name type="scientific">Rotaria socialis</name>
    <dbReference type="NCBI Taxonomy" id="392032"/>
    <lineage>
        <taxon>Eukaryota</taxon>
        <taxon>Metazoa</taxon>
        <taxon>Spiralia</taxon>
        <taxon>Gnathifera</taxon>
        <taxon>Rotifera</taxon>
        <taxon>Eurotatoria</taxon>
        <taxon>Bdelloidea</taxon>
        <taxon>Philodinida</taxon>
        <taxon>Philodinidae</taxon>
        <taxon>Rotaria</taxon>
    </lineage>
</organism>
<feature type="domain" description="PH" evidence="10">
    <location>
        <begin position="536"/>
        <end position="647"/>
    </location>
</feature>
<evidence type="ECO:0000256" key="3">
    <source>
        <dbReference type="ARBA" id="ARBA00022658"/>
    </source>
</evidence>
<dbReference type="Gene3D" id="3.30.40.10">
    <property type="entry name" value="Zinc/RING finger domain, C3HC4 (zinc finger)"/>
    <property type="match status" value="1"/>
</dbReference>
<dbReference type="GO" id="GO:0008270">
    <property type="term" value="F:zinc ion binding"/>
    <property type="evidence" value="ECO:0007669"/>
    <property type="project" value="UniProtKB-KW"/>
</dbReference>
<evidence type="ECO:0000259" key="11">
    <source>
        <dbReference type="PROSITE" id="PS50010"/>
    </source>
</evidence>
<keyword evidence="3" id="KW-0344">Guanine-nucleotide releasing factor</keyword>
<dbReference type="InterPro" id="IPR011011">
    <property type="entry name" value="Znf_FYVE_PHD"/>
</dbReference>
<keyword evidence="2" id="KW-0963">Cytoplasm</keyword>
<feature type="compositionally biased region" description="Basic and acidic residues" evidence="9">
    <location>
        <begin position="57"/>
        <end position="78"/>
    </location>
</feature>
<dbReference type="Gene3D" id="1.20.900.10">
    <property type="entry name" value="Dbl homology (DH) domain"/>
    <property type="match status" value="1"/>
</dbReference>
<feature type="compositionally biased region" description="Polar residues" evidence="9">
    <location>
        <begin position="44"/>
        <end position="56"/>
    </location>
</feature>
<name>A0A817T671_9BILA</name>
<evidence type="ECO:0000256" key="4">
    <source>
        <dbReference type="ARBA" id="ARBA00022723"/>
    </source>
</evidence>
<dbReference type="PROSITE" id="PS50003">
    <property type="entry name" value="PH_DOMAIN"/>
    <property type="match status" value="1"/>
</dbReference>
<feature type="region of interest" description="Disordered" evidence="9">
    <location>
        <begin position="1"/>
        <end position="101"/>
    </location>
</feature>
<dbReference type="InterPro" id="IPR011993">
    <property type="entry name" value="PH-like_dom_sf"/>
</dbReference>
<keyword evidence="5 8" id="KW-0863">Zinc-finger</keyword>
<evidence type="ECO:0000313" key="13">
    <source>
        <dbReference type="EMBL" id="CAF3309640.1"/>
    </source>
</evidence>
<dbReference type="InterPro" id="IPR000219">
    <property type="entry name" value="DH_dom"/>
</dbReference>
<keyword evidence="4" id="KW-0479">Metal-binding</keyword>
<feature type="compositionally biased region" description="Polar residues" evidence="9">
    <location>
        <begin position="201"/>
        <end position="210"/>
    </location>
</feature>
<feature type="compositionally biased region" description="Polar residues" evidence="9">
    <location>
        <begin position="117"/>
        <end position="131"/>
    </location>
</feature>
<dbReference type="AlphaFoldDB" id="A0A817T671"/>
<dbReference type="Proteomes" id="UP000663825">
    <property type="component" value="Unassembled WGS sequence"/>
</dbReference>
<evidence type="ECO:0000256" key="9">
    <source>
        <dbReference type="SAM" id="MobiDB-lite"/>
    </source>
</evidence>
<feature type="domain" description="FYVE-type" evidence="12">
    <location>
        <begin position="681"/>
        <end position="744"/>
    </location>
</feature>
<feature type="domain" description="DH" evidence="11">
    <location>
        <begin position="320"/>
        <end position="509"/>
    </location>
</feature>
<evidence type="ECO:0000256" key="6">
    <source>
        <dbReference type="ARBA" id="ARBA00022833"/>
    </source>
</evidence>
<dbReference type="PROSITE" id="PS50010">
    <property type="entry name" value="DH_2"/>
    <property type="match status" value="1"/>
</dbReference>
<dbReference type="PANTHER" id="PTHR12673">
    <property type="entry name" value="FACIOGENITAL DYSPLASIA PROTEIN"/>
    <property type="match status" value="1"/>
</dbReference>
<feature type="region of interest" description="Disordered" evidence="9">
    <location>
        <begin position="170"/>
        <end position="313"/>
    </location>
</feature>
<feature type="region of interest" description="Disordered" evidence="9">
    <location>
        <begin position="117"/>
        <end position="155"/>
    </location>
</feature>
<dbReference type="SMART" id="SM00233">
    <property type="entry name" value="PH"/>
    <property type="match status" value="1"/>
</dbReference>
<dbReference type="OrthoDB" id="660555at2759"/>
<dbReference type="GO" id="GO:0005085">
    <property type="term" value="F:guanyl-nucleotide exchange factor activity"/>
    <property type="evidence" value="ECO:0007669"/>
    <property type="project" value="UniProtKB-KW"/>
</dbReference>
<dbReference type="SMART" id="SM00325">
    <property type="entry name" value="RhoGEF"/>
    <property type="match status" value="1"/>
</dbReference>
<dbReference type="EMBL" id="CAJNXB010003333">
    <property type="protein sequence ID" value="CAF3309640.1"/>
    <property type="molecule type" value="Genomic_DNA"/>
</dbReference>
<evidence type="ECO:0000256" key="8">
    <source>
        <dbReference type="PROSITE-ProRule" id="PRU00091"/>
    </source>
</evidence>
<evidence type="ECO:0000256" key="2">
    <source>
        <dbReference type="ARBA" id="ARBA00022490"/>
    </source>
</evidence>
<evidence type="ECO:0000256" key="7">
    <source>
        <dbReference type="ARBA" id="ARBA00023212"/>
    </source>
</evidence>
<dbReference type="InterPro" id="IPR017455">
    <property type="entry name" value="Znf_FYVE-rel"/>
</dbReference>
<proteinExistence type="predicted"/>
<dbReference type="PROSITE" id="PS50178">
    <property type="entry name" value="ZF_FYVE"/>
    <property type="match status" value="1"/>
</dbReference>
<dbReference type="InterPro" id="IPR000306">
    <property type="entry name" value="Znf_FYVE"/>
</dbReference>
<gene>
    <name evidence="13" type="ORF">TIS948_LOCUS19158</name>
</gene>
<accession>A0A817T671</accession>
<evidence type="ECO:0000259" key="10">
    <source>
        <dbReference type="PROSITE" id="PS50003"/>
    </source>
</evidence>
<keyword evidence="6" id="KW-0862">Zinc</keyword>
<feature type="compositionally biased region" description="Low complexity" evidence="9">
    <location>
        <begin position="235"/>
        <end position="254"/>
    </location>
</feature>
<dbReference type="GO" id="GO:0005737">
    <property type="term" value="C:cytoplasm"/>
    <property type="evidence" value="ECO:0007669"/>
    <property type="project" value="TreeGrafter"/>
</dbReference>
<dbReference type="Gene3D" id="2.30.29.30">
    <property type="entry name" value="Pleckstrin-homology domain (PH domain)/Phosphotyrosine-binding domain (PTB)"/>
    <property type="match status" value="1"/>
</dbReference>
<reference evidence="13" key="1">
    <citation type="submission" date="2021-02" db="EMBL/GenBank/DDBJ databases">
        <authorList>
            <person name="Nowell W R."/>
        </authorList>
    </citation>
    <scope>NUCLEOTIDE SEQUENCE</scope>
</reference>
<evidence type="ECO:0000256" key="1">
    <source>
        <dbReference type="ARBA" id="ARBA00004245"/>
    </source>
</evidence>
<sequence>MSTPEKREPHHKFIKSGHLPPPPPSSCKKPRSQSLTPDRDEKLASSNDETAPASSTKKLEFAEIRKKFENQKHADVPTHHVYKKRTSVPASSITQTNTSHISAPCPAKAVKILTTHFNQSNDSNTTETTLVKPSVFSRSKSGSPSASSDGTNGSAIKNILRVSMNRMMNSIMNSSIEENENLPSPSPSPLPKSDDSPSLPENDNQQSTSVRKIREKFDGEKRHHYYQPSVKSRDSPPISKSSSSSFVSNNNEPPSRWPPRPEHFLKSQSSDWHSVQSLDTADSVTGDDSLSSNPIISRHNSSDASFSDEEEDYEAERQTKLRRCLEEVNATEKTYVNILYVLSVKLSAEIKNTCDKDDNLILTFNNTYKPLLGTIQQIYQLHYGMIAPEIEEYIIGQRTGNMWSVLEKNFKVIEVLYKNYYVSYADIQGKLDELCRNNPLINEAMIKCQTYLGNLYPITQLNCPNQRLLRYILCMKTYLKYLDENSAEHKHTRSIHDELDRIAGRCEEELLISPTQLNELKERLDNKFECFKEQRKLMWHGQVKKVSPRRHADIAQRYMILFSDCILVCSEESGRKLEIKRELSMRGITIDVVQTGRPFTVPSSDPQANPTTYYQFRVNAVEKSYEFLVEKESERELWVKKIRQVTDDYNNRNQATEMRHSIRQQLEEPQPGTRAPIWVNDVDVSRCQNCNNRFRTTIILSRRHHCRCCGRCVCGSCSTKKLTLEYCKTEADVRVCDTCYTSFTGHPLAKNSSIWPKTTRHVDQTILFGDFRSVSSGTLVWIALQEDFQLHVFGAKLDEAEDYCIILSDLLDLQFEAETRKFELKETTKNHSFAIDSNHQITYPKSDFIDEQLKTTDSKLTFYANLWHEAMQLARSTTLPDWYIRKRDSTDSGVSNVG</sequence>
<feature type="compositionally biased region" description="Polar residues" evidence="9">
    <location>
        <begin position="88"/>
        <end position="101"/>
    </location>
</feature>
<dbReference type="InterPro" id="IPR013083">
    <property type="entry name" value="Znf_RING/FYVE/PHD"/>
</dbReference>
<dbReference type="PANTHER" id="PTHR12673:SF159">
    <property type="entry name" value="LD03170P"/>
    <property type="match status" value="1"/>
</dbReference>
<dbReference type="Pfam" id="PF00621">
    <property type="entry name" value="RhoGEF"/>
    <property type="match status" value="1"/>
</dbReference>
<dbReference type="InterPro" id="IPR001849">
    <property type="entry name" value="PH_domain"/>
</dbReference>
<comment type="subcellular location">
    <subcellularLocation>
        <location evidence="1">Cytoplasm</location>
        <location evidence="1">Cytoskeleton</location>
    </subcellularLocation>
</comment>
<feature type="compositionally biased region" description="Polar residues" evidence="9">
    <location>
        <begin position="266"/>
        <end position="299"/>
    </location>
</feature>
<evidence type="ECO:0000259" key="12">
    <source>
        <dbReference type="PROSITE" id="PS50178"/>
    </source>
</evidence>
<protein>
    <submittedName>
        <fullName evidence="13">Uncharacterized protein</fullName>
    </submittedName>
</protein>
<evidence type="ECO:0000256" key="5">
    <source>
        <dbReference type="ARBA" id="ARBA00022771"/>
    </source>
</evidence>
<keyword evidence="7" id="KW-0206">Cytoskeleton</keyword>
<evidence type="ECO:0000313" key="14">
    <source>
        <dbReference type="Proteomes" id="UP000663825"/>
    </source>
</evidence>